<dbReference type="OrthoDB" id="1939135at2759"/>
<reference evidence="4" key="2">
    <citation type="submission" date="2025-08" db="UniProtKB">
        <authorList>
            <consortium name="RefSeq"/>
        </authorList>
    </citation>
    <scope>IDENTIFICATION</scope>
    <source>
        <tissue evidence="4">Leaves</tissue>
    </source>
</reference>
<accession>A0A6P6U9D2</accession>
<name>A0A6P6U9D2_COFAR</name>
<evidence type="ECO:0000259" key="2">
    <source>
        <dbReference type="Pfam" id="PF24626"/>
    </source>
</evidence>
<evidence type="ECO:0000313" key="4">
    <source>
        <dbReference type="RefSeq" id="XP_027086552.1"/>
    </source>
</evidence>
<feature type="region of interest" description="Disordered" evidence="1">
    <location>
        <begin position="61"/>
        <end position="103"/>
    </location>
</feature>
<feature type="domain" description="Tf2-1-like SH3-like" evidence="2">
    <location>
        <begin position="115"/>
        <end position="177"/>
    </location>
</feature>
<gene>
    <name evidence="4" type="primary">LOC113708291</name>
</gene>
<proteinExistence type="predicted"/>
<dbReference type="PANTHER" id="PTHR46148">
    <property type="entry name" value="CHROMO DOMAIN-CONTAINING PROTEIN"/>
    <property type="match status" value="1"/>
</dbReference>
<keyword evidence="3" id="KW-1185">Reference proteome</keyword>
<evidence type="ECO:0000313" key="3">
    <source>
        <dbReference type="Proteomes" id="UP001652660"/>
    </source>
</evidence>
<evidence type="ECO:0000256" key="1">
    <source>
        <dbReference type="SAM" id="MobiDB-lite"/>
    </source>
</evidence>
<protein>
    <recommendedName>
        <fullName evidence="2">Tf2-1-like SH3-like domain-containing protein</fullName>
    </recommendedName>
</protein>
<dbReference type="GeneID" id="113708291"/>
<dbReference type="RefSeq" id="XP_027086552.1">
    <property type="nucleotide sequence ID" value="XM_027230751.1"/>
</dbReference>
<dbReference type="PANTHER" id="PTHR46148:SF60">
    <property type="entry name" value="CHROMO DOMAIN-CONTAINING PROTEIN"/>
    <property type="match status" value="1"/>
</dbReference>
<feature type="compositionally biased region" description="Polar residues" evidence="1">
    <location>
        <begin position="82"/>
        <end position="96"/>
    </location>
</feature>
<dbReference type="Pfam" id="PF24626">
    <property type="entry name" value="SH3_Tf2-1"/>
    <property type="match status" value="1"/>
</dbReference>
<dbReference type="AlphaFoldDB" id="A0A6P6U9D2"/>
<sequence length="244" mass="28295">MNYSMEKLTLVYMDEIVRLHGVPVNIVSDRDPRFQQLPFVDSNGTVRSTIREEVPVTNLLGRNRREESSRSNGYSMDRGGTRKSQVNMTKSPNSAKPTKELCGQSTKDLELEVRDRVFLKVTPLRNIMTGKGKKFQPKFVGPFKILQRVGKVAYRLELPSSLSRIHDVFHVSMLTKCYPDPSHILQPEEIEIDESLTYKEKPVQLFDRKVKELRNKQISLVKILWRNHGVEEATREVEEEMHKK</sequence>
<reference evidence="3" key="1">
    <citation type="journal article" date="2025" name="Foods">
        <title>Unveiling the Microbial Signatures of Arabica Coffee Cherries: Insights into Ripeness Specific Diversity, Functional Traits, and Implications for Quality and Safety.</title>
        <authorList>
            <consortium name="RefSeq"/>
            <person name="Tenea G.N."/>
            <person name="Cifuentes V."/>
            <person name="Reyes P."/>
            <person name="Cevallos-Vallejos M."/>
        </authorList>
    </citation>
    <scope>NUCLEOTIDE SEQUENCE [LARGE SCALE GENOMIC DNA]</scope>
</reference>
<dbReference type="Proteomes" id="UP001652660">
    <property type="component" value="Chromosome 9c"/>
</dbReference>
<organism evidence="3 4">
    <name type="scientific">Coffea arabica</name>
    <name type="common">Arabian coffee</name>
    <dbReference type="NCBI Taxonomy" id="13443"/>
    <lineage>
        <taxon>Eukaryota</taxon>
        <taxon>Viridiplantae</taxon>
        <taxon>Streptophyta</taxon>
        <taxon>Embryophyta</taxon>
        <taxon>Tracheophyta</taxon>
        <taxon>Spermatophyta</taxon>
        <taxon>Magnoliopsida</taxon>
        <taxon>eudicotyledons</taxon>
        <taxon>Gunneridae</taxon>
        <taxon>Pentapetalae</taxon>
        <taxon>asterids</taxon>
        <taxon>lamiids</taxon>
        <taxon>Gentianales</taxon>
        <taxon>Rubiaceae</taxon>
        <taxon>Ixoroideae</taxon>
        <taxon>Gardenieae complex</taxon>
        <taxon>Bertiereae - Coffeeae clade</taxon>
        <taxon>Coffeeae</taxon>
        <taxon>Coffea</taxon>
    </lineage>
</organism>
<dbReference type="InterPro" id="IPR056924">
    <property type="entry name" value="SH3_Tf2-1"/>
</dbReference>